<evidence type="ECO:0000256" key="11">
    <source>
        <dbReference type="SAM" id="MobiDB-lite"/>
    </source>
</evidence>
<name>A0A5D2DCK0_GOSDA</name>
<comment type="function">
    <text evidence="8 10">Component of the signal recognition particle (SRP) complex, a ribonucleoprotein complex that mediates the cotranslational targeting of secretory and membrane proteins to the endoplasmic reticulum (ER). SRP9 together with SRP14 and the Alu portion of the SRP RNA, constitutes the elongation arrest domain of SRP. The complex of SRP9 and SRP14 is required for SRP RNA binding.</text>
</comment>
<reference evidence="12 13" key="1">
    <citation type="submission" date="2019-06" db="EMBL/GenBank/DDBJ databases">
        <title>WGS assembly of Gossypium darwinii.</title>
        <authorList>
            <person name="Chen Z.J."/>
            <person name="Sreedasyam A."/>
            <person name="Ando A."/>
            <person name="Song Q."/>
            <person name="De L."/>
            <person name="Hulse-Kemp A."/>
            <person name="Ding M."/>
            <person name="Ye W."/>
            <person name="Kirkbride R."/>
            <person name="Jenkins J."/>
            <person name="Plott C."/>
            <person name="Lovell J."/>
            <person name="Lin Y.-M."/>
            <person name="Vaughn R."/>
            <person name="Liu B."/>
            <person name="Li W."/>
            <person name="Simpson S."/>
            <person name="Scheffler B."/>
            <person name="Saski C."/>
            <person name="Grover C."/>
            <person name="Hu G."/>
            <person name="Conover J."/>
            <person name="Carlson J."/>
            <person name="Shu S."/>
            <person name="Boston L."/>
            <person name="Williams M."/>
            <person name="Peterson D."/>
            <person name="Mcgee K."/>
            <person name="Jones D."/>
            <person name="Wendel J."/>
            <person name="Stelly D."/>
            <person name="Grimwood J."/>
            <person name="Schmutz J."/>
        </authorList>
    </citation>
    <scope>NUCLEOTIDE SEQUENCE [LARGE SCALE GENOMIC DNA]</scope>
    <source>
        <strain evidence="12">1808015.09</strain>
    </source>
</reference>
<comment type="similarity">
    <text evidence="2 10">Belongs to the SRP14 family.</text>
</comment>
<gene>
    <name evidence="12" type="ORF">ES288_D02G132900v1</name>
</gene>
<dbReference type="PANTHER" id="PTHR12013">
    <property type="entry name" value="SIGNAL RECOGNITION PARTICLE 14 KD PROTEIN"/>
    <property type="match status" value="1"/>
</dbReference>
<dbReference type="InterPro" id="IPR009018">
    <property type="entry name" value="Signal_recog_particle_SRP9/14"/>
</dbReference>
<evidence type="ECO:0000313" key="13">
    <source>
        <dbReference type="Proteomes" id="UP000323506"/>
    </source>
</evidence>
<feature type="region of interest" description="Disordered" evidence="11">
    <location>
        <begin position="163"/>
        <end position="191"/>
    </location>
</feature>
<keyword evidence="5 10" id="KW-0694">RNA-binding</keyword>
<evidence type="ECO:0000256" key="3">
    <source>
        <dbReference type="ARBA" id="ARBA00017926"/>
    </source>
</evidence>
<feature type="region of interest" description="Disordered" evidence="11">
    <location>
        <begin position="17"/>
        <end position="41"/>
    </location>
</feature>
<dbReference type="Proteomes" id="UP000323506">
    <property type="component" value="Chromosome D02"/>
</dbReference>
<evidence type="ECO:0000256" key="7">
    <source>
        <dbReference type="ARBA" id="ARBA00023274"/>
    </source>
</evidence>
<dbReference type="GO" id="GO:0006614">
    <property type="term" value="P:SRP-dependent cotranslational protein targeting to membrane"/>
    <property type="evidence" value="ECO:0007669"/>
    <property type="project" value="UniProtKB-UniRule"/>
</dbReference>
<comment type="subcellular location">
    <subcellularLocation>
        <location evidence="1 10">Cytoplasm</location>
    </subcellularLocation>
</comment>
<organism evidence="12 13">
    <name type="scientific">Gossypium darwinii</name>
    <name type="common">Darwin's cotton</name>
    <name type="synonym">Gossypium barbadense var. darwinii</name>
    <dbReference type="NCBI Taxonomy" id="34276"/>
    <lineage>
        <taxon>Eukaryota</taxon>
        <taxon>Viridiplantae</taxon>
        <taxon>Streptophyta</taxon>
        <taxon>Embryophyta</taxon>
        <taxon>Tracheophyta</taxon>
        <taxon>Spermatophyta</taxon>
        <taxon>Magnoliopsida</taxon>
        <taxon>eudicotyledons</taxon>
        <taxon>Gunneridae</taxon>
        <taxon>Pentapetalae</taxon>
        <taxon>rosids</taxon>
        <taxon>malvids</taxon>
        <taxon>Malvales</taxon>
        <taxon>Malvaceae</taxon>
        <taxon>Malvoideae</taxon>
        <taxon>Gossypium</taxon>
    </lineage>
</organism>
<sequence>MQPIPKVPLDARVRIGTVDRASGRGGRNQRGRGSRFIVEGGKRPRNCRADFKSSLESPEIHKGILDLNHSSIMVLLQPDPFLNELTSMFERSTETGSVWVTLKRSSLKSKAQRNKMKTAEQPIEYRCLVRATNGKKTISTSVGAKDHQRFQASYATILKAHMTALKKRERKDRKKAAEDKKEGGSKKPKRA</sequence>
<evidence type="ECO:0000256" key="2">
    <source>
        <dbReference type="ARBA" id="ARBA00010349"/>
    </source>
</evidence>
<keyword evidence="4 10" id="KW-0963">Cytoplasm</keyword>
<accession>A0A5D2DCK0</accession>
<evidence type="ECO:0000256" key="6">
    <source>
        <dbReference type="ARBA" id="ARBA00023135"/>
    </source>
</evidence>
<dbReference type="InterPro" id="IPR003210">
    <property type="entry name" value="Signal_recog_particle_SRP14"/>
</dbReference>
<proteinExistence type="inferred from homology"/>
<dbReference type="Pfam" id="PF02290">
    <property type="entry name" value="SRP14"/>
    <property type="match status" value="1"/>
</dbReference>
<dbReference type="AlphaFoldDB" id="A0A5D2DCK0"/>
<evidence type="ECO:0000256" key="10">
    <source>
        <dbReference type="RuleBase" id="RU368100"/>
    </source>
</evidence>
<evidence type="ECO:0000256" key="9">
    <source>
        <dbReference type="ARBA" id="ARBA00046890"/>
    </source>
</evidence>
<evidence type="ECO:0000256" key="1">
    <source>
        <dbReference type="ARBA" id="ARBA00004496"/>
    </source>
</evidence>
<evidence type="ECO:0000313" key="12">
    <source>
        <dbReference type="EMBL" id="TYG79359.1"/>
    </source>
</evidence>
<dbReference type="GO" id="GO:0005786">
    <property type="term" value="C:signal recognition particle, endoplasmic reticulum targeting"/>
    <property type="evidence" value="ECO:0007669"/>
    <property type="project" value="UniProtKB-UniRule"/>
</dbReference>
<keyword evidence="6 10" id="KW-0733">Signal recognition particle</keyword>
<evidence type="ECO:0000256" key="4">
    <source>
        <dbReference type="ARBA" id="ARBA00022490"/>
    </source>
</evidence>
<evidence type="ECO:0000256" key="8">
    <source>
        <dbReference type="ARBA" id="ARBA00045462"/>
    </source>
</evidence>
<feature type="compositionally biased region" description="Basic residues" evidence="11">
    <location>
        <begin position="164"/>
        <end position="174"/>
    </location>
</feature>
<keyword evidence="7 10" id="KW-0687">Ribonucleoprotein</keyword>
<keyword evidence="13" id="KW-1185">Reference proteome</keyword>
<dbReference type="GO" id="GO:0008312">
    <property type="term" value="F:7S RNA binding"/>
    <property type="evidence" value="ECO:0007669"/>
    <property type="project" value="UniProtKB-UniRule"/>
</dbReference>
<protein>
    <recommendedName>
        <fullName evidence="3 10">Signal recognition particle 14 kDa protein</fullName>
        <shortName evidence="10">SRP14</shortName>
    </recommendedName>
</protein>
<dbReference type="GO" id="GO:0030942">
    <property type="term" value="F:endoplasmic reticulum signal peptide binding"/>
    <property type="evidence" value="ECO:0007669"/>
    <property type="project" value="UniProtKB-UniRule"/>
</dbReference>
<dbReference type="SUPFAM" id="SSF54762">
    <property type="entry name" value="Signal recognition particle alu RNA binding heterodimer, SRP9/14"/>
    <property type="match status" value="1"/>
</dbReference>
<dbReference type="Gene3D" id="3.30.720.10">
    <property type="entry name" value="Signal recognition particle alu RNA binding heterodimer, srp9/1"/>
    <property type="match status" value="1"/>
</dbReference>
<evidence type="ECO:0000256" key="5">
    <source>
        <dbReference type="ARBA" id="ARBA00022884"/>
    </source>
</evidence>
<dbReference type="FunFam" id="3.30.720.10:FF:000004">
    <property type="entry name" value="Signal recognition particle 14 kDa protein"/>
    <property type="match status" value="1"/>
</dbReference>
<feature type="compositionally biased region" description="Basic and acidic residues" evidence="11">
    <location>
        <begin position="175"/>
        <end position="185"/>
    </location>
</feature>
<dbReference type="EMBL" id="CM017702">
    <property type="protein sequence ID" value="TYG79359.1"/>
    <property type="molecule type" value="Genomic_DNA"/>
</dbReference>
<comment type="subunit">
    <text evidence="9 10">Heterodimer with SRP9; binds RNA as heterodimer. Component of a signal recognition particle (SRP) complex that consists of a 7SL RNA molecule of 300 nucleotides and six protein subunits: SRP72, SRP68, SRP54, SRP19, SRP14 and SRP9.</text>
</comment>